<dbReference type="InterPro" id="IPR000477">
    <property type="entry name" value="RT_dom"/>
</dbReference>
<organism evidence="4 5">
    <name type="scientific">Oncorhynchus mykiss</name>
    <name type="common">Rainbow trout</name>
    <name type="synonym">Salmo gairdneri</name>
    <dbReference type="NCBI Taxonomy" id="8022"/>
    <lineage>
        <taxon>Eukaryota</taxon>
        <taxon>Metazoa</taxon>
        <taxon>Chordata</taxon>
        <taxon>Craniata</taxon>
        <taxon>Vertebrata</taxon>
        <taxon>Euteleostomi</taxon>
        <taxon>Actinopterygii</taxon>
        <taxon>Neopterygii</taxon>
        <taxon>Teleostei</taxon>
        <taxon>Protacanthopterygii</taxon>
        <taxon>Salmoniformes</taxon>
        <taxon>Salmonidae</taxon>
        <taxon>Salmoninae</taxon>
        <taxon>Oncorhynchus</taxon>
    </lineage>
</organism>
<dbReference type="Gene3D" id="3.30.70.270">
    <property type="match status" value="1"/>
</dbReference>
<dbReference type="Proteomes" id="UP000193380">
    <property type="component" value="Unassembled WGS sequence"/>
</dbReference>
<dbReference type="AlphaFoldDB" id="A0A060WLB3"/>
<dbReference type="EMBL" id="FR904503">
    <property type="protein sequence ID" value="CDQ65370.1"/>
    <property type="molecule type" value="Genomic_DNA"/>
</dbReference>
<evidence type="ECO:0000313" key="5">
    <source>
        <dbReference type="Proteomes" id="UP000193380"/>
    </source>
</evidence>
<comment type="similarity">
    <text evidence="1">Belongs to the beta type-B retroviral polymerase family. HERV class-II K(HML-2) pol subfamily.</text>
</comment>
<dbReference type="Pfam" id="PF00078">
    <property type="entry name" value="RVT_1"/>
    <property type="match status" value="1"/>
</dbReference>
<dbReference type="SUPFAM" id="SSF56672">
    <property type="entry name" value="DNA/RNA polymerases"/>
    <property type="match status" value="1"/>
</dbReference>
<dbReference type="PANTHER" id="PTHR47027">
    <property type="entry name" value="REVERSE TRANSCRIPTASE DOMAIN-CONTAINING PROTEIN"/>
    <property type="match status" value="1"/>
</dbReference>
<proteinExistence type="inferred from homology"/>
<feature type="domain" description="Reverse transcriptase" evidence="3">
    <location>
        <begin position="1"/>
        <end position="155"/>
    </location>
</feature>
<dbReference type="STRING" id="8022.A0A060WLB3"/>
<dbReference type="PaxDb" id="8022-A0A060WLB3"/>
<reference evidence="4" key="2">
    <citation type="submission" date="2014-03" db="EMBL/GenBank/DDBJ databases">
        <authorList>
            <person name="Genoscope - CEA"/>
        </authorList>
    </citation>
    <scope>NUCLEOTIDE SEQUENCE</scope>
</reference>
<dbReference type="EC" id="3.1.26.4" evidence="2"/>
<dbReference type="InterPro" id="IPR043128">
    <property type="entry name" value="Rev_trsase/Diguanyl_cyclase"/>
</dbReference>
<name>A0A060WLB3_ONCMY</name>
<gene>
    <name evidence="4" type="ORF">GSONMT00073098001</name>
</gene>
<evidence type="ECO:0000256" key="2">
    <source>
        <dbReference type="ARBA" id="ARBA00012180"/>
    </source>
</evidence>
<dbReference type="InterPro" id="IPR043502">
    <property type="entry name" value="DNA/RNA_pol_sf"/>
</dbReference>
<dbReference type="PROSITE" id="PS50878">
    <property type="entry name" value="RT_POL"/>
    <property type="match status" value="1"/>
</dbReference>
<sequence>MESDVGGKTYDIKSMYTKKCAVKIGKKHTHFFPHGCGVRQGCSLSPTLFNIYINKLARALERSAATGLTLLESEVKCLLFADDLVLLSPTKEGLQQHLDLLHRFCQTWALTINLSKTKIMVFQKRSSHQDHKYKFHLDTIVLEHTKNYTCLGLNISATGTCDLRDKAFYAIKRNIKFNIPIRIWQKILESVMEPIALYGCEVWGPLINQDFPKWDKHQIETACRILQKYNLCTT</sequence>
<accession>A0A060WLB3</accession>
<evidence type="ECO:0000256" key="1">
    <source>
        <dbReference type="ARBA" id="ARBA00010879"/>
    </source>
</evidence>
<evidence type="ECO:0000313" key="4">
    <source>
        <dbReference type="EMBL" id="CDQ65370.1"/>
    </source>
</evidence>
<dbReference type="GO" id="GO:0004523">
    <property type="term" value="F:RNA-DNA hybrid ribonuclease activity"/>
    <property type="evidence" value="ECO:0007669"/>
    <property type="project" value="UniProtKB-EC"/>
</dbReference>
<protein>
    <recommendedName>
        <fullName evidence="2">ribonuclease H</fullName>
        <ecNumber evidence="2">3.1.26.4</ecNumber>
    </recommendedName>
</protein>
<dbReference type="PANTHER" id="PTHR47027:SF20">
    <property type="entry name" value="REVERSE TRANSCRIPTASE-LIKE PROTEIN WITH RNA-DIRECTED DNA POLYMERASE DOMAIN"/>
    <property type="match status" value="1"/>
</dbReference>
<evidence type="ECO:0000259" key="3">
    <source>
        <dbReference type="PROSITE" id="PS50878"/>
    </source>
</evidence>
<reference evidence="4" key="1">
    <citation type="journal article" date="2014" name="Nat. Commun.">
        <title>The rainbow trout genome provides novel insights into evolution after whole-genome duplication in vertebrates.</title>
        <authorList>
            <person name="Berthelot C."/>
            <person name="Brunet F."/>
            <person name="Chalopin D."/>
            <person name="Juanchich A."/>
            <person name="Bernard M."/>
            <person name="Noel B."/>
            <person name="Bento P."/>
            <person name="Da Silva C."/>
            <person name="Labadie K."/>
            <person name="Alberti A."/>
            <person name="Aury J.M."/>
            <person name="Louis A."/>
            <person name="Dehais P."/>
            <person name="Bardou P."/>
            <person name="Montfort J."/>
            <person name="Klopp C."/>
            <person name="Cabau C."/>
            <person name="Gaspin C."/>
            <person name="Thorgaard G.H."/>
            <person name="Boussaha M."/>
            <person name="Quillet E."/>
            <person name="Guyomard R."/>
            <person name="Galiana D."/>
            <person name="Bobe J."/>
            <person name="Volff J.N."/>
            <person name="Genet C."/>
            <person name="Wincker P."/>
            <person name="Jaillon O."/>
            <person name="Roest Crollius H."/>
            <person name="Guiguen Y."/>
        </authorList>
    </citation>
    <scope>NUCLEOTIDE SEQUENCE [LARGE SCALE GENOMIC DNA]</scope>
</reference>